<dbReference type="GO" id="GO:0006400">
    <property type="term" value="P:tRNA modification"/>
    <property type="evidence" value="ECO:0007669"/>
    <property type="project" value="TreeGrafter"/>
</dbReference>
<evidence type="ECO:0000256" key="5">
    <source>
        <dbReference type="ARBA" id="ARBA00022694"/>
    </source>
</evidence>
<evidence type="ECO:0000256" key="2">
    <source>
        <dbReference type="ARBA" id="ARBA00005842"/>
    </source>
</evidence>
<dbReference type="SUPFAM" id="SSF52540">
    <property type="entry name" value="P-loop containing nucleoside triphosphate hydrolases"/>
    <property type="match status" value="2"/>
</dbReference>
<dbReference type="InterPro" id="IPR039657">
    <property type="entry name" value="Dimethylallyltransferase"/>
</dbReference>
<keyword evidence="8" id="KW-0460">Magnesium</keyword>
<protein>
    <recommendedName>
        <fullName evidence="3">tRNA dimethylallyltransferase</fullName>
        <ecNumber evidence="3">2.5.1.75</ecNumber>
    </recommendedName>
</protein>
<dbReference type="Gene3D" id="3.40.50.300">
    <property type="entry name" value="P-loop containing nucleotide triphosphate hydrolases"/>
    <property type="match status" value="1"/>
</dbReference>
<evidence type="ECO:0000256" key="8">
    <source>
        <dbReference type="ARBA" id="ARBA00022842"/>
    </source>
</evidence>
<evidence type="ECO:0000313" key="11">
    <source>
        <dbReference type="EMBL" id="AUG32436.1"/>
    </source>
</evidence>
<accession>A0A2H4ZPG5</accession>
<keyword evidence="4 10" id="KW-0808">Transferase</keyword>
<comment type="similarity">
    <text evidence="2 10">Belongs to the IPP transferase family.</text>
</comment>
<name>A0A2H4ZPG5_9EUKA</name>
<reference evidence="11" key="1">
    <citation type="submission" date="2017-10" db="EMBL/GenBank/DDBJ databases">
        <title>Paulinella longichromatophora chromatophore genome.</title>
        <authorList>
            <person name="Lhee D."/>
            <person name="Yoon H.S."/>
        </authorList>
    </citation>
    <scope>NUCLEOTIDE SEQUENCE</scope>
</reference>
<comment type="catalytic activity">
    <reaction evidence="9">
        <text>adenosine(37) in tRNA + dimethylallyl diphosphate = N(6)-dimethylallyladenosine(37) in tRNA + diphosphate</text>
        <dbReference type="Rhea" id="RHEA:26482"/>
        <dbReference type="Rhea" id="RHEA-COMP:10162"/>
        <dbReference type="Rhea" id="RHEA-COMP:10375"/>
        <dbReference type="ChEBI" id="CHEBI:33019"/>
        <dbReference type="ChEBI" id="CHEBI:57623"/>
        <dbReference type="ChEBI" id="CHEBI:74411"/>
        <dbReference type="ChEBI" id="CHEBI:74415"/>
        <dbReference type="EC" id="2.5.1.75"/>
    </reaction>
</comment>
<dbReference type="PANTHER" id="PTHR11088:SF60">
    <property type="entry name" value="TRNA DIMETHYLALLYLTRANSFERASE"/>
    <property type="match status" value="1"/>
</dbReference>
<keyword evidence="5" id="KW-0819">tRNA processing</keyword>
<dbReference type="EMBL" id="MG264610">
    <property type="protein sequence ID" value="AUG32436.1"/>
    <property type="molecule type" value="Genomic_DNA"/>
</dbReference>
<dbReference type="EC" id="2.5.1.75" evidence="3"/>
<dbReference type="Pfam" id="PF01715">
    <property type="entry name" value="IPPT"/>
    <property type="match status" value="1"/>
</dbReference>
<dbReference type="InterPro" id="IPR027417">
    <property type="entry name" value="P-loop_NTPase"/>
</dbReference>
<evidence type="ECO:0000256" key="7">
    <source>
        <dbReference type="ARBA" id="ARBA00022840"/>
    </source>
</evidence>
<sequence length="312" mass="35302">MSQSFVLDLNSFFNYGKSPLIITLMGPTASGKTELAINLAQHLGLSILSIDSRQLYSEMEVGTTQPTTIQRDSINHELLGLRSPDNPVNLQEFIKLASGIIRKEHERCGVAFLVGGSGLYLKALTNGICPPAVPPHINLRVQLRLIGEQSCSDLLQVTDPVSSDRIESNDTLRIERALEVMYTTGKPLSIQQSQIYPSWRLLELGLDPPTLRQRIQKRSILLYTQGLIEETRRLINRYGYDLPLLKTIGYGEICRWMVGEIDLKIALIITIHRTLQYAKRQRTWFYHQHEVLWLNEANPLEHALIAAEHVLG</sequence>
<dbReference type="GO" id="GO:0005524">
    <property type="term" value="F:ATP binding"/>
    <property type="evidence" value="ECO:0007669"/>
    <property type="project" value="UniProtKB-KW"/>
</dbReference>
<organism evidence="11">
    <name type="scientific">Paulinella longichromatophora</name>
    <dbReference type="NCBI Taxonomy" id="1708747"/>
    <lineage>
        <taxon>Eukaryota</taxon>
        <taxon>Sar</taxon>
        <taxon>Rhizaria</taxon>
        <taxon>Cercozoa</taxon>
        <taxon>Imbricatea</taxon>
        <taxon>Silicofilosea</taxon>
        <taxon>Euglyphida</taxon>
        <taxon>Paulinellidae</taxon>
        <taxon>Paulinella</taxon>
    </lineage>
</organism>
<gene>
    <name evidence="11" type="primary">miaA</name>
    <name evidence="11" type="ORF">PLO_441</name>
</gene>
<comment type="cofactor">
    <cofactor evidence="1">
        <name>Mg(2+)</name>
        <dbReference type="ChEBI" id="CHEBI:18420"/>
    </cofactor>
</comment>
<evidence type="ECO:0000256" key="10">
    <source>
        <dbReference type="RuleBase" id="RU003785"/>
    </source>
</evidence>
<evidence type="ECO:0000256" key="9">
    <source>
        <dbReference type="ARBA" id="ARBA00049563"/>
    </source>
</evidence>
<geneLocation type="plastid" evidence="11"/>
<dbReference type="HAMAP" id="MF_00185">
    <property type="entry name" value="IPP_trans"/>
    <property type="match status" value="1"/>
</dbReference>
<evidence type="ECO:0000256" key="1">
    <source>
        <dbReference type="ARBA" id="ARBA00001946"/>
    </source>
</evidence>
<dbReference type="NCBIfam" id="TIGR00174">
    <property type="entry name" value="miaA"/>
    <property type="match status" value="1"/>
</dbReference>
<keyword evidence="7 10" id="KW-0067">ATP-binding</keyword>
<dbReference type="Gene3D" id="1.10.20.140">
    <property type="match status" value="1"/>
</dbReference>
<dbReference type="PANTHER" id="PTHR11088">
    <property type="entry name" value="TRNA DIMETHYLALLYLTRANSFERASE"/>
    <property type="match status" value="1"/>
</dbReference>
<dbReference type="InterPro" id="IPR018022">
    <property type="entry name" value="IPT"/>
</dbReference>
<dbReference type="AlphaFoldDB" id="A0A2H4ZPG5"/>
<evidence type="ECO:0000256" key="6">
    <source>
        <dbReference type="ARBA" id="ARBA00022741"/>
    </source>
</evidence>
<evidence type="ECO:0000256" key="3">
    <source>
        <dbReference type="ARBA" id="ARBA00012665"/>
    </source>
</evidence>
<dbReference type="GO" id="GO:0052381">
    <property type="term" value="F:tRNA dimethylallyltransferase activity"/>
    <property type="evidence" value="ECO:0007669"/>
    <property type="project" value="UniProtKB-EC"/>
</dbReference>
<evidence type="ECO:0000256" key="4">
    <source>
        <dbReference type="ARBA" id="ARBA00022679"/>
    </source>
</evidence>
<keyword evidence="11" id="KW-0934">Plastid</keyword>
<proteinExistence type="inferred from homology"/>
<keyword evidence="6 10" id="KW-0547">Nucleotide-binding</keyword>